<dbReference type="Gene3D" id="1.10.10.60">
    <property type="entry name" value="Homeodomain-like"/>
    <property type="match status" value="1"/>
</dbReference>
<keyword evidence="12" id="KW-1185">Reference proteome</keyword>
<evidence type="ECO:0000259" key="9">
    <source>
        <dbReference type="Pfam" id="PF04552"/>
    </source>
</evidence>
<dbReference type="AlphaFoldDB" id="A0A1U7PKG6"/>
<dbReference type="PANTHER" id="PTHR32248">
    <property type="entry name" value="RNA POLYMERASE SIGMA-54 FACTOR"/>
    <property type="match status" value="1"/>
</dbReference>
<comment type="similarity">
    <text evidence="1">Belongs to the sigma-54 factor family.</text>
</comment>
<reference evidence="12" key="1">
    <citation type="submission" date="2017-01" db="EMBL/GenBank/DDBJ databases">
        <authorList>
            <person name="Varghese N."/>
            <person name="Submissions S."/>
        </authorList>
    </citation>
    <scope>NUCLEOTIDE SEQUENCE [LARGE SCALE GENOMIC DNA]</scope>
    <source>
        <strain evidence="12">MNA4</strain>
    </source>
</reference>
<protein>
    <submittedName>
        <fullName evidence="11">RNA polymerase, sigma 54 subunit, RpoN/SigL</fullName>
    </submittedName>
</protein>
<dbReference type="GO" id="GO:0006352">
    <property type="term" value="P:DNA-templated transcription initiation"/>
    <property type="evidence" value="ECO:0007669"/>
    <property type="project" value="InterPro"/>
</dbReference>
<dbReference type="EMBL" id="FTPL01000001">
    <property type="protein sequence ID" value="SIT71796.1"/>
    <property type="molecule type" value="Genomic_DNA"/>
</dbReference>
<name>A0A1U7PKG6_9BACI</name>
<dbReference type="Pfam" id="PF04552">
    <property type="entry name" value="Sigma54_DBD"/>
    <property type="match status" value="1"/>
</dbReference>
<dbReference type="GO" id="GO:0001216">
    <property type="term" value="F:DNA-binding transcription activator activity"/>
    <property type="evidence" value="ECO:0007669"/>
    <property type="project" value="InterPro"/>
</dbReference>
<dbReference type="STRING" id="550447.SAMN05428946_0781"/>
<dbReference type="InterPro" id="IPR007634">
    <property type="entry name" value="RNA_pol_sigma_54_DNA-bd"/>
</dbReference>
<evidence type="ECO:0000259" key="10">
    <source>
        <dbReference type="Pfam" id="PF04963"/>
    </source>
</evidence>
<evidence type="ECO:0000313" key="12">
    <source>
        <dbReference type="Proteomes" id="UP000187550"/>
    </source>
</evidence>
<evidence type="ECO:0000256" key="4">
    <source>
        <dbReference type="ARBA" id="ARBA00022695"/>
    </source>
</evidence>
<dbReference type="Proteomes" id="UP000187550">
    <property type="component" value="Unassembled WGS sequence"/>
</dbReference>
<dbReference type="InterPro" id="IPR007046">
    <property type="entry name" value="RNA_pol_sigma_54_core-bd"/>
</dbReference>
<dbReference type="PRINTS" id="PR00045">
    <property type="entry name" value="SIGMA54FCT"/>
</dbReference>
<dbReference type="InterPro" id="IPR000394">
    <property type="entry name" value="RNA_pol_sigma_54"/>
</dbReference>
<dbReference type="Pfam" id="PF00309">
    <property type="entry name" value="Sigma54_AID"/>
    <property type="match status" value="1"/>
</dbReference>
<keyword evidence="5" id="KW-0805">Transcription regulation</keyword>
<dbReference type="NCBIfam" id="TIGR02395">
    <property type="entry name" value="rpoN_sigma"/>
    <property type="match status" value="1"/>
</dbReference>
<accession>A0A1U7PKG6</accession>
<evidence type="ECO:0000256" key="7">
    <source>
        <dbReference type="ARBA" id="ARBA00023125"/>
    </source>
</evidence>
<gene>
    <name evidence="11" type="ORF">SAMN05428946_0781</name>
</gene>
<keyword evidence="7" id="KW-0238">DNA-binding</keyword>
<evidence type="ECO:0000256" key="5">
    <source>
        <dbReference type="ARBA" id="ARBA00023015"/>
    </source>
</evidence>
<feature type="domain" description="RNA polymerase sigma factor 54 DNA-binding" evidence="9">
    <location>
        <begin position="268"/>
        <end position="427"/>
    </location>
</feature>
<keyword evidence="4" id="KW-0548">Nucleotidyltransferase</keyword>
<dbReference type="GO" id="GO:0003677">
    <property type="term" value="F:DNA binding"/>
    <property type="evidence" value="ECO:0007669"/>
    <property type="project" value="UniProtKB-KW"/>
</dbReference>
<keyword evidence="8" id="KW-0804">Transcription</keyword>
<organism evidence="11 12">
    <name type="scientific">Edaphobacillus lindanitolerans</name>
    <dbReference type="NCBI Taxonomy" id="550447"/>
    <lineage>
        <taxon>Bacteria</taxon>
        <taxon>Bacillati</taxon>
        <taxon>Bacillota</taxon>
        <taxon>Bacilli</taxon>
        <taxon>Bacillales</taxon>
        <taxon>Bacillaceae</taxon>
        <taxon>Edaphobacillus</taxon>
    </lineage>
</organism>
<dbReference type="PROSITE" id="PS50044">
    <property type="entry name" value="SIGMA54_3"/>
    <property type="match status" value="1"/>
</dbReference>
<keyword evidence="3" id="KW-0808">Transferase</keyword>
<sequence>MNLAMTQRQELKLVMTMELRQAIEILQYTTYELEQFLIEQQTDNPLIELQEPAGTFDERPFGVRPAGGTRHGMLPECWKGTEPLFRDELCAVARMTFKDEADLALVQMLILNLDDDGYLRLPDEEALCTDTIDHGIRLLQQIGPAGIGARSLQECLLLQLEQIGDNGPAASIIRDHFGLLARNRWSEMAALLEIPLKAVKEAQELIRSLQPKPCGFISDFKPDYVTPDVIVEETAEGLTFRLNDRHLPELRMNPDYLSLLSSENEATDYLTDQYRKFRWLQNSLDQRRSTIIKIVGVLLEKQLRFFTGGPCSLQPLTMKEIADEIDMHESTVSRAVSGKTIRTPAGTFELRSLFSSKLSTSDGDVVSQNKVKSLLRQLVDGENKSKPLSDQKLADYLKQDEGISISRRTISKYREELNIPSSSIRKQLSV</sequence>
<keyword evidence="2" id="KW-0240">DNA-directed RNA polymerase</keyword>
<keyword evidence="6" id="KW-0731">Sigma factor</keyword>
<evidence type="ECO:0000256" key="3">
    <source>
        <dbReference type="ARBA" id="ARBA00022679"/>
    </source>
</evidence>
<evidence type="ECO:0000256" key="2">
    <source>
        <dbReference type="ARBA" id="ARBA00022478"/>
    </source>
</evidence>
<proteinExistence type="inferred from homology"/>
<dbReference type="PANTHER" id="PTHR32248:SF4">
    <property type="entry name" value="RNA POLYMERASE SIGMA-54 FACTOR"/>
    <property type="match status" value="1"/>
</dbReference>
<evidence type="ECO:0000313" key="11">
    <source>
        <dbReference type="EMBL" id="SIT71796.1"/>
    </source>
</evidence>
<dbReference type="Gene3D" id="1.10.10.1330">
    <property type="entry name" value="RNA polymerase sigma-54 factor, core-binding domain"/>
    <property type="match status" value="1"/>
</dbReference>
<dbReference type="OrthoDB" id="9814402at2"/>
<dbReference type="Pfam" id="PF04963">
    <property type="entry name" value="Sigma54_CBD"/>
    <property type="match status" value="1"/>
</dbReference>
<evidence type="ECO:0000256" key="8">
    <source>
        <dbReference type="ARBA" id="ARBA00023163"/>
    </source>
</evidence>
<evidence type="ECO:0000256" key="6">
    <source>
        <dbReference type="ARBA" id="ARBA00023082"/>
    </source>
</evidence>
<dbReference type="RefSeq" id="WP_076757027.1">
    <property type="nucleotide sequence ID" value="NZ_FTPL01000001.1"/>
</dbReference>
<dbReference type="GO" id="GO:0016779">
    <property type="term" value="F:nucleotidyltransferase activity"/>
    <property type="evidence" value="ECO:0007669"/>
    <property type="project" value="UniProtKB-KW"/>
</dbReference>
<dbReference type="GO" id="GO:0016987">
    <property type="term" value="F:sigma factor activity"/>
    <property type="evidence" value="ECO:0007669"/>
    <property type="project" value="UniProtKB-KW"/>
</dbReference>
<dbReference type="PIRSF" id="PIRSF000774">
    <property type="entry name" value="RpoN"/>
    <property type="match status" value="1"/>
</dbReference>
<evidence type="ECO:0000256" key="1">
    <source>
        <dbReference type="ARBA" id="ARBA00008798"/>
    </source>
</evidence>
<dbReference type="GO" id="GO:0000428">
    <property type="term" value="C:DNA-directed RNA polymerase complex"/>
    <property type="evidence" value="ECO:0007669"/>
    <property type="project" value="UniProtKB-KW"/>
</dbReference>
<dbReference type="PROSITE" id="PS00717">
    <property type="entry name" value="SIGMA54_1"/>
    <property type="match status" value="1"/>
</dbReference>
<feature type="domain" description="RNA polymerase sigma factor 54 core-binding" evidence="10">
    <location>
        <begin position="83"/>
        <end position="256"/>
    </location>
</feature>
<dbReference type="InterPro" id="IPR038709">
    <property type="entry name" value="RpoN_core-bd_sf"/>
</dbReference>